<dbReference type="SMART" id="SM01321">
    <property type="entry name" value="Y1_Tnp"/>
    <property type="match status" value="1"/>
</dbReference>
<dbReference type="GO" id="GO:0006313">
    <property type="term" value="P:DNA transposition"/>
    <property type="evidence" value="ECO:0007669"/>
    <property type="project" value="InterPro"/>
</dbReference>
<feature type="transmembrane region" description="Helical" evidence="1">
    <location>
        <begin position="46"/>
        <end position="65"/>
    </location>
</feature>
<reference evidence="3 4" key="1">
    <citation type="submission" date="2016-06" db="EMBL/GenBank/DDBJ databases">
        <title>Genome sequence of Clostridium acetireducens DSM 10703.</title>
        <authorList>
            <person name="Poehlein A."/>
            <person name="Fluechter S."/>
            <person name="Duerre P."/>
            <person name="Daniel R."/>
        </authorList>
    </citation>
    <scope>NUCLEOTIDE SEQUENCE [LARGE SCALE GENOMIC DNA]</scope>
    <source>
        <strain evidence="3 4">DSM 10703</strain>
    </source>
</reference>
<dbReference type="PANTHER" id="PTHR34322">
    <property type="entry name" value="TRANSPOSASE, Y1_TNP DOMAIN-CONTAINING"/>
    <property type="match status" value="1"/>
</dbReference>
<dbReference type="SUPFAM" id="SSF143422">
    <property type="entry name" value="Transposase IS200-like"/>
    <property type="match status" value="1"/>
</dbReference>
<evidence type="ECO:0000313" key="3">
    <source>
        <dbReference type="EMBL" id="OFI06776.1"/>
    </source>
</evidence>
<dbReference type="RefSeq" id="WP_070109715.1">
    <property type="nucleotide sequence ID" value="NZ_LZFO01000008.1"/>
</dbReference>
<dbReference type="EMBL" id="LZFO01000008">
    <property type="protein sequence ID" value="OFI06776.1"/>
    <property type="molecule type" value="Genomic_DNA"/>
</dbReference>
<proteinExistence type="predicted"/>
<keyword evidence="4" id="KW-1185">Reference proteome</keyword>
<dbReference type="AlphaFoldDB" id="A0A1E8F063"/>
<dbReference type="Gene3D" id="1.10.1750.10">
    <property type="match status" value="1"/>
</dbReference>
<dbReference type="GO" id="GO:0004803">
    <property type="term" value="F:transposase activity"/>
    <property type="evidence" value="ECO:0007669"/>
    <property type="project" value="InterPro"/>
</dbReference>
<dbReference type="SUPFAM" id="SSF48295">
    <property type="entry name" value="TrpR-like"/>
    <property type="match status" value="1"/>
</dbReference>
<feature type="domain" description="Transposase IS200-like" evidence="2">
    <location>
        <begin position="9"/>
        <end position="123"/>
    </location>
</feature>
<dbReference type="InterPro" id="IPR002686">
    <property type="entry name" value="Transposase_17"/>
</dbReference>
<dbReference type="GO" id="GO:0043565">
    <property type="term" value="F:sequence-specific DNA binding"/>
    <property type="evidence" value="ECO:0007669"/>
    <property type="project" value="InterPro"/>
</dbReference>
<dbReference type="PANTHER" id="PTHR34322:SF2">
    <property type="entry name" value="TRANSPOSASE IS200-LIKE DOMAIN-CONTAINING PROTEIN"/>
    <property type="match status" value="1"/>
</dbReference>
<dbReference type="Gene3D" id="3.30.70.1290">
    <property type="entry name" value="Transposase IS200-like"/>
    <property type="match status" value="1"/>
</dbReference>
<protein>
    <submittedName>
        <fullName evidence="3">Transposase IS200 like protein</fullName>
    </submittedName>
</protein>
<dbReference type="InterPro" id="IPR036515">
    <property type="entry name" value="Transposase_17_sf"/>
</dbReference>
<dbReference type="InterPro" id="IPR010921">
    <property type="entry name" value="Trp_repressor/repl_initiator"/>
</dbReference>
<dbReference type="Proteomes" id="UP000175744">
    <property type="component" value="Unassembled WGS sequence"/>
</dbReference>
<evidence type="ECO:0000259" key="2">
    <source>
        <dbReference type="SMART" id="SM01321"/>
    </source>
</evidence>
<keyword evidence="1" id="KW-1133">Transmembrane helix</keyword>
<accession>A0A1E8F063</accession>
<organism evidence="3 4">
    <name type="scientific">Clostridium acetireducens DSM 10703</name>
    <dbReference type="NCBI Taxonomy" id="1121290"/>
    <lineage>
        <taxon>Bacteria</taxon>
        <taxon>Bacillati</taxon>
        <taxon>Bacillota</taxon>
        <taxon>Clostridia</taxon>
        <taxon>Eubacteriales</taxon>
        <taxon>Clostridiaceae</taxon>
        <taxon>Clostridium</taxon>
    </lineage>
</organism>
<comment type="caution">
    <text evidence="3">The sequence shown here is derived from an EMBL/GenBank/DDBJ whole genome shotgun (WGS) entry which is preliminary data.</text>
</comment>
<sequence length="306" mass="36518">MPRTARIKISNGVYHVIVRSIKEIKLFRNNLDKKRYLNLMNKYKKIFLFNVYSFCLMNTHAHFIINSNGADISKFMHNINQCYARYYNKKYDRHGPVFAERFKSIIIKDDKYLLCLSAYIHNNPKDIFKYKNNVDKYKFSSFKDYISNKSNGYLNIDTHFILKKFSLNIALSKKLYENFVYSRIGLDPKNNSNFNDFEQLNIKTEYRSELKPIIRNISPNKIIDFTSNYLKINSNYINIKYNRKLTNFRCLCALLMRSLCNFSYKQICHTLGNITCSHISNLCNKGFYLMENKYKNIIFDFINSYS</sequence>
<keyword evidence="1" id="KW-0472">Membrane</keyword>
<dbReference type="PATRIC" id="fig|1121290.3.peg.769"/>
<evidence type="ECO:0000256" key="1">
    <source>
        <dbReference type="SAM" id="Phobius"/>
    </source>
</evidence>
<name>A0A1E8F063_9CLOT</name>
<evidence type="ECO:0000313" key="4">
    <source>
        <dbReference type="Proteomes" id="UP000175744"/>
    </source>
</evidence>
<keyword evidence="1" id="KW-0812">Transmembrane</keyword>
<dbReference type="STRING" id="1121290.CLAOCE_07590"/>
<gene>
    <name evidence="3" type="ORF">CLOACE_07590</name>
</gene>
<dbReference type="Pfam" id="PF01797">
    <property type="entry name" value="Y1_Tnp"/>
    <property type="match status" value="1"/>
</dbReference>
<dbReference type="OrthoDB" id="9788881at2"/>